<feature type="region of interest" description="Disordered" evidence="9">
    <location>
        <begin position="1"/>
        <end position="66"/>
    </location>
</feature>
<evidence type="ECO:0000313" key="11">
    <source>
        <dbReference type="EMBL" id="KAF1815541.1"/>
    </source>
</evidence>
<dbReference type="EMBL" id="ML975151">
    <property type="protein sequence ID" value="KAF1815541.1"/>
    <property type="molecule type" value="Genomic_DNA"/>
</dbReference>
<feature type="region of interest" description="Disordered" evidence="9">
    <location>
        <begin position="200"/>
        <end position="230"/>
    </location>
</feature>
<comment type="similarity">
    <text evidence="7">Belongs to the fluoride channel Fluc/FEX (TC 1.A.43) family.</text>
</comment>
<comment type="subcellular location">
    <subcellularLocation>
        <location evidence="2">Cell membrane</location>
        <topology evidence="2">Multi-pass membrane protein</topology>
    </subcellularLocation>
</comment>
<gene>
    <name evidence="11 13" type="ORF">P152DRAFT_464368</name>
</gene>
<keyword evidence="6 10" id="KW-0472">Membrane</keyword>
<evidence type="ECO:0000256" key="5">
    <source>
        <dbReference type="ARBA" id="ARBA00022989"/>
    </source>
</evidence>
<reference evidence="13" key="3">
    <citation type="submission" date="2025-04" db="UniProtKB">
        <authorList>
            <consortium name="RefSeq"/>
        </authorList>
    </citation>
    <scope>IDENTIFICATION</scope>
    <source>
        <strain evidence="13">CBS 781.70</strain>
    </source>
</reference>
<dbReference type="AlphaFoldDB" id="A0A6G1GCB2"/>
<dbReference type="GeneID" id="54421132"/>
<feature type="transmembrane region" description="Helical" evidence="10">
    <location>
        <begin position="136"/>
        <end position="157"/>
    </location>
</feature>
<dbReference type="InterPro" id="IPR003691">
    <property type="entry name" value="FluC"/>
</dbReference>
<feature type="compositionally biased region" description="Basic and acidic residues" evidence="9">
    <location>
        <begin position="41"/>
        <end position="56"/>
    </location>
</feature>
<keyword evidence="5 10" id="KW-1133">Transmembrane helix</keyword>
<keyword evidence="4 10" id="KW-0812">Transmembrane</keyword>
<organism evidence="11">
    <name type="scientific">Eremomyces bilateralis CBS 781.70</name>
    <dbReference type="NCBI Taxonomy" id="1392243"/>
    <lineage>
        <taxon>Eukaryota</taxon>
        <taxon>Fungi</taxon>
        <taxon>Dikarya</taxon>
        <taxon>Ascomycota</taxon>
        <taxon>Pezizomycotina</taxon>
        <taxon>Dothideomycetes</taxon>
        <taxon>Dothideomycetes incertae sedis</taxon>
        <taxon>Eremomycetales</taxon>
        <taxon>Eremomycetaceae</taxon>
        <taxon>Eremomyces</taxon>
    </lineage>
</organism>
<evidence type="ECO:0000256" key="7">
    <source>
        <dbReference type="ARBA" id="ARBA00035120"/>
    </source>
</evidence>
<dbReference type="GO" id="GO:0005886">
    <property type="term" value="C:plasma membrane"/>
    <property type="evidence" value="ECO:0007669"/>
    <property type="project" value="UniProtKB-SubCell"/>
</dbReference>
<evidence type="ECO:0000313" key="12">
    <source>
        <dbReference type="Proteomes" id="UP000504638"/>
    </source>
</evidence>
<evidence type="ECO:0000256" key="6">
    <source>
        <dbReference type="ARBA" id="ARBA00023136"/>
    </source>
</evidence>
<feature type="transmembrane region" description="Helical" evidence="10">
    <location>
        <begin position="292"/>
        <end position="319"/>
    </location>
</feature>
<keyword evidence="3" id="KW-1003">Cell membrane</keyword>
<feature type="transmembrane region" description="Helical" evidence="10">
    <location>
        <begin position="428"/>
        <end position="454"/>
    </location>
</feature>
<name>A0A6G1GCB2_9PEZI</name>
<feature type="transmembrane region" description="Helical" evidence="10">
    <location>
        <begin position="466"/>
        <end position="485"/>
    </location>
</feature>
<protein>
    <submittedName>
        <fullName evidence="11 13">Uncharacterized protein</fullName>
    </submittedName>
</protein>
<dbReference type="OrthoDB" id="409792at2759"/>
<dbReference type="Pfam" id="PF02537">
    <property type="entry name" value="CRCB"/>
    <property type="match status" value="2"/>
</dbReference>
<evidence type="ECO:0000256" key="9">
    <source>
        <dbReference type="SAM" id="MobiDB-lite"/>
    </source>
</evidence>
<feature type="transmembrane region" description="Helical" evidence="10">
    <location>
        <begin position="169"/>
        <end position="190"/>
    </location>
</feature>
<feature type="transmembrane region" description="Helical" evidence="10">
    <location>
        <begin position="237"/>
        <end position="259"/>
    </location>
</feature>
<evidence type="ECO:0000256" key="2">
    <source>
        <dbReference type="ARBA" id="ARBA00004651"/>
    </source>
</evidence>
<dbReference type="Proteomes" id="UP000504638">
    <property type="component" value="Unplaced"/>
</dbReference>
<dbReference type="PANTHER" id="PTHR28259:SF1">
    <property type="entry name" value="FLUORIDE EXPORT PROTEIN 1-RELATED"/>
    <property type="match status" value="1"/>
</dbReference>
<sequence>MESSTAAGDDSSLTVDVDSRNGMSAPPQMENPEESALYEHWSIEDNRERPQVDGKARRASRRTGMEPRHSQILEEGYMDMRPTHARYSRTSMPPTIAHLGQSPTQSSEDTAAAIPPDIPRERARTSRHIPISKPSALLFQLYTISYLIFFSILGVLARLGLDWLTFYPGAPVITPVLWANFTGCLIMGYLQEDPALFQKHHATSHPSSATNADPSHPKPLSTNTPNPRTHLTHKKTIPLYIGLTVGFCGTLTSFSAFILDTFLALSNDLPLPISPPTTPPFPPSPSLPRYPAYSLLSTLSLPLLTLSISLSAFSLGSHLSLLLSPHLPSLPRSFCHLDRLFLLLAPAAWLAFILLSALPPSPAWRPVTLPATFAPLGCLLRYALSQRLNGVAAGFPLGTFTANVFGTAVAAVGFVLGRMELAGRGVGGGTAACAVLGGLVDGFAGGCSTVSTWVAELKSLRKRHAYVYGGVSVGVALGVAVAVMGGVRWGVGWRVACGAEL</sequence>
<accession>A0A6G1GCB2</accession>
<feature type="transmembrane region" description="Helical" evidence="10">
    <location>
        <begin position="391"/>
        <end position="416"/>
    </location>
</feature>
<feature type="compositionally biased region" description="Polar residues" evidence="9">
    <location>
        <begin position="1"/>
        <end position="14"/>
    </location>
</feature>
<proteinExistence type="inferred from homology"/>
<keyword evidence="12" id="KW-1185">Reference proteome</keyword>
<evidence type="ECO:0000313" key="13">
    <source>
        <dbReference type="RefSeq" id="XP_033537172.1"/>
    </source>
</evidence>
<dbReference type="PANTHER" id="PTHR28259">
    <property type="entry name" value="FLUORIDE EXPORT PROTEIN 1-RELATED"/>
    <property type="match status" value="1"/>
</dbReference>
<dbReference type="GO" id="GO:1903425">
    <property type="term" value="F:fluoride transmembrane transporter activity"/>
    <property type="evidence" value="ECO:0007669"/>
    <property type="project" value="TreeGrafter"/>
</dbReference>
<evidence type="ECO:0000256" key="1">
    <source>
        <dbReference type="ARBA" id="ARBA00002598"/>
    </source>
</evidence>
<comment type="catalytic activity">
    <reaction evidence="8">
        <text>fluoride(in) = fluoride(out)</text>
        <dbReference type="Rhea" id="RHEA:76159"/>
        <dbReference type="ChEBI" id="CHEBI:17051"/>
    </reaction>
    <physiologicalReaction direction="left-to-right" evidence="8">
        <dbReference type="Rhea" id="RHEA:76160"/>
    </physiologicalReaction>
</comment>
<feature type="compositionally biased region" description="Polar residues" evidence="9">
    <location>
        <begin position="220"/>
        <end position="229"/>
    </location>
</feature>
<feature type="transmembrane region" description="Helical" evidence="10">
    <location>
        <begin position="340"/>
        <end position="358"/>
    </location>
</feature>
<evidence type="ECO:0000256" key="4">
    <source>
        <dbReference type="ARBA" id="ARBA00022692"/>
    </source>
</evidence>
<reference evidence="13" key="2">
    <citation type="submission" date="2020-04" db="EMBL/GenBank/DDBJ databases">
        <authorList>
            <consortium name="NCBI Genome Project"/>
        </authorList>
    </citation>
    <scope>NUCLEOTIDE SEQUENCE</scope>
    <source>
        <strain evidence="13">CBS 781.70</strain>
    </source>
</reference>
<dbReference type="RefSeq" id="XP_033537172.1">
    <property type="nucleotide sequence ID" value="XM_033680562.1"/>
</dbReference>
<evidence type="ECO:0000256" key="8">
    <source>
        <dbReference type="ARBA" id="ARBA00035585"/>
    </source>
</evidence>
<reference evidence="11 13" key="1">
    <citation type="submission" date="2020-01" db="EMBL/GenBank/DDBJ databases">
        <authorList>
            <consortium name="DOE Joint Genome Institute"/>
            <person name="Haridas S."/>
            <person name="Albert R."/>
            <person name="Binder M."/>
            <person name="Bloem J."/>
            <person name="Labutti K."/>
            <person name="Salamov A."/>
            <person name="Andreopoulos B."/>
            <person name="Baker S.E."/>
            <person name="Barry K."/>
            <person name="Bills G."/>
            <person name="Bluhm B.H."/>
            <person name="Cannon C."/>
            <person name="Castanera R."/>
            <person name="Culley D.E."/>
            <person name="Daum C."/>
            <person name="Ezra D."/>
            <person name="Gonzalez J.B."/>
            <person name="Henrissat B."/>
            <person name="Kuo A."/>
            <person name="Liang C."/>
            <person name="Lipzen A."/>
            <person name="Lutzoni F."/>
            <person name="Magnuson J."/>
            <person name="Mondo S."/>
            <person name="Nolan M."/>
            <person name="Ohm R."/>
            <person name="Pangilinan J."/>
            <person name="Park H.-J."/>
            <person name="Ramirez L."/>
            <person name="Alfaro M."/>
            <person name="Sun H."/>
            <person name="Tritt A."/>
            <person name="Yoshinaga Y."/>
            <person name="Zwiers L.-H."/>
            <person name="Turgeon B.G."/>
            <person name="Goodwin S.B."/>
            <person name="Spatafora J.W."/>
            <person name="Crous P.W."/>
            <person name="Grigoriev I.V."/>
        </authorList>
    </citation>
    <scope>NUCLEOTIDE SEQUENCE</scope>
    <source>
        <strain evidence="11 13">CBS 781.70</strain>
    </source>
</reference>
<evidence type="ECO:0000256" key="10">
    <source>
        <dbReference type="SAM" id="Phobius"/>
    </source>
</evidence>
<evidence type="ECO:0000256" key="3">
    <source>
        <dbReference type="ARBA" id="ARBA00022475"/>
    </source>
</evidence>
<feature type="compositionally biased region" description="Polar residues" evidence="9">
    <location>
        <begin position="204"/>
        <end position="213"/>
    </location>
</feature>
<comment type="function">
    <text evidence="1">Fluoride channel required for the rapid expulsion of cytoplasmic fluoride.</text>
</comment>